<gene>
    <name evidence="1" type="ORF">MEDL_31415</name>
</gene>
<dbReference type="Proteomes" id="UP000683360">
    <property type="component" value="Unassembled WGS sequence"/>
</dbReference>
<comment type="caution">
    <text evidence="1">The sequence shown here is derived from an EMBL/GenBank/DDBJ whole genome shotgun (WGS) entry which is preliminary data.</text>
</comment>
<name>A0A8S3SAJ8_MYTED</name>
<reference evidence="1" key="1">
    <citation type="submission" date="2021-03" db="EMBL/GenBank/DDBJ databases">
        <authorList>
            <person name="Bekaert M."/>
        </authorList>
    </citation>
    <scope>NUCLEOTIDE SEQUENCE</scope>
</reference>
<accession>A0A8S3SAJ8</accession>
<dbReference type="EMBL" id="CAJPWZ010001573">
    <property type="protein sequence ID" value="CAG2217747.1"/>
    <property type="molecule type" value="Genomic_DNA"/>
</dbReference>
<organism evidence="1 2">
    <name type="scientific">Mytilus edulis</name>
    <name type="common">Blue mussel</name>
    <dbReference type="NCBI Taxonomy" id="6550"/>
    <lineage>
        <taxon>Eukaryota</taxon>
        <taxon>Metazoa</taxon>
        <taxon>Spiralia</taxon>
        <taxon>Lophotrochozoa</taxon>
        <taxon>Mollusca</taxon>
        <taxon>Bivalvia</taxon>
        <taxon>Autobranchia</taxon>
        <taxon>Pteriomorphia</taxon>
        <taxon>Mytilida</taxon>
        <taxon>Mytiloidea</taxon>
        <taxon>Mytilidae</taxon>
        <taxon>Mytilinae</taxon>
        <taxon>Mytilus</taxon>
    </lineage>
</organism>
<dbReference type="AlphaFoldDB" id="A0A8S3SAJ8"/>
<protein>
    <submittedName>
        <fullName evidence="1">Uncharacterized protein</fullName>
    </submittedName>
</protein>
<sequence>MTSEDVKCAIRRSSTIHLTDLELTTLDILLKYNCYDSNNKIAALHSISEKPEFDDIWDKMEANIIEVGSHCKLSDYFQTKCKDIKQTIFNRTISQENRKCILEDLFNKPDFLRDKLFCNQVRKELDLINVEENLNLARKLCGAEIPILLVDNTYTKGAYSLSTLEKADKQEKINRHNYLKIVHLLMHIGRAVLVDALKLRLHDSKYGYAFNGMKIG</sequence>
<proteinExistence type="predicted"/>
<evidence type="ECO:0000313" key="2">
    <source>
        <dbReference type="Proteomes" id="UP000683360"/>
    </source>
</evidence>
<evidence type="ECO:0000313" key="1">
    <source>
        <dbReference type="EMBL" id="CAG2217747.1"/>
    </source>
</evidence>
<keyword evidence="2" id="KW-1185">Reference proteome</keyword>